<dbReference type="InterPro" id="IPR000700">
    <property type="entry name" value="PAS-assoc_C"/>
</dbReference>
<dbReference type="InterPro" id="IPR052155">
    <property type="entry name" value="Biofilm_reg_signaling"/>
</dbReference>
<organism evidence="6 7">
    <name type="scientific">Lyngbya confervoides BDU141951</name>
    <dbReference type="NCBI Taxonomy" id="1574623"/>
    <lineage>
        <taxon>Bacteria</taxon>
        <taxon>Bacillati</taxon>
        <taxon>Cyanobacteriota</taxon>
        <taxon>Cyanophyceae</taxon>
        <taxon>Oscillatoriophycideae</taxon>
        <taxon>Oscillatoriales</taxon>
        <taxon>Microcoleaceae</taxon>
        <taxon>Lyngbya</taxon>
    </lineage>
</organism>
<dbReference type="SMART" id="SM00267">
    <property type="entry name" value="GGDEF"/>
    <property type="match status" value="1"/>
</dbReference>
<evidence type="ECO:0000256" key="1">
    <source>
        <dbReference type="SAM" id="MobiDB-lite"/>
    </source>
</evidence>
<name>A0ABD4T0L3_9CYAN</name>
<dbReference type="PROSITE" id="PS50112">
    <property type="entry name" value="PAS"/>
    <property type="match status" value="1"/>
</dbReference>
<feature type="domain" description="PAS" evidence="2">
    <location>
        <begin position="135"/>
        <end position="207"/>
    </location>
</feature>
<comment type="caution">
    <text evidence="6">The sequence shown here is derived from an EMBL/GenBank/DDBJ whole genome shotgun (WGS) entry which is preliminary data.</text>
</comment>
<dbReference type="SUPFAM" id="SSF55785">
    <property type="entry name" value="PYP-like sensor domain (PAS domain)"/>
    <property type="match status" value="2"/>
</dbReference>
<evidence type="ECO:0000259" key="5">
    <source>
        <dbReference type="PROSITE" id="PS50887"/>
    </source>
</evidence>
<dbReference type="EMBL" id="JTHE03000024">
    <property type="protein sequence ID" value="MCM1981960.1"/>
    <property type="molecule type" value="Genomic_DNA"/>
</dbReference>
<dbReference type="FunFam" id="3.20.20.450:FF:000001">
    <property type="entry name" value="Cyclic di-GMP phosphodiesterase yahA"/>
    <property type="match status" value="1"/>
</dbReference>
<reference evidence="6 7" key="1">
    <citation type="journal article" date="2015" name="Genome Announc.">
        <title>Draft Genome Sequence of Filamentous Marine Cyanobacterium Lyngbya confervoides Strain BDU141951.</title>
        <authorList>
            <person name="Chandrababunaidu M.M."/>
            <person name="Sen D."/>
            <person name="Tripathy S."/>
        </authorList>
    </citation>
    <scope>NUCLEOTIDE SEQUENCE [LARGE SCALE GENOMIC DNA]</scope>
    <source>
        <strain evidence="6 7">BDU141951</strain>
    </source>
</reference>
<feature type="domain" description="EAL" evidence="4">
    <location>
        <begin position="438"/>
        <end position="694"/>
    </location>
</feature>
<dbReference type="InterPro" id="IPR000160">
    <property type="entry name" value="GGDEF_dom"/>
</dbReference>
<dbReference type="InterPro" id="IPR013655">
    <property type="entry name" value="PAS_fold_3"/>
</dbReference>
<proteinExistence type="predicted"/>
<dbReference type="InterPro" id="IPR043128">
    <property type="entry name" value="Rev_trsase/Diguanyl_cyclase"/>
</dbReference>
<evidence type="ECO:0000259" key="4">
    <source>
        <dbReference type="PROSITE" id="PS50883"/>
    </source>
</evidence>
<dbReference type="SMART" id="SM00091">
    <property type="entry name" value="PAS"/>
    <property type="match status" value="2"/>
</dbReference>
<dbReference type="InterPro" id="IPR001633">
    <property type="entry name" value="EAL_dom"/>
</dbReference>
<feature type="region of interest" description="Disordered" evidence="1">
    <location>
        <begin position="694"/>
        <end position="715"/>
    </location>
</feature>
<dbReference type="SUPFAM" id="SSF141868">
    <property type="entry name" value="EAL domain-like"/>
    <property type="match status" value="1"/>
</dbReference>
<evidence type="ECO:0000313" key="6">
    <source>
        <dbReference type="EMBL" id="MCM1981960.1"/>
    </source>
</evidence>
<dbReference type="PANTHER" id="PTHR44757">
    <property type="entry name" value="DIGUANYLATE CYCLASE DGCP"/>
    <property type="match status" value="1"/>
</dbReference>
<dbReference type="CDD" id="cd01948">
    <property type="entry name" value="EAL"/>
    <property type="match status" value="1"/>
</dbReference>
<dbReference type="InterPro" id="IPR000014">
    <property type="entry name" value="PAS"/>
</dbReference>
<dbReference type="InterPro" id="IPR029787">
    <property type="entry name" value="Nucleotide_cyclase"/>
</dbReference>
<dbReference type="NCBIfam" id="TIGR00229">
    <property type="entry name" value="sensory_box"/>
    <property type="match status" value="2"/>
</dbReference>
<dbReference type="PANTHER" id="PTHR44757:SF2">
    <property type="entry name" value="BIOFILM ARCHITECTURE MAINTENANCE PROTEIN MBAA"/>
    <property type="match status" value="1"/>
</dbReference>
<dbReference type="Pfam" id="PF08447">
    <property type="entry name" value="PAS_3"/>
    <property type="match status" value="1"/>
</dbReference>
<dbReference type="PROSITE" id="PS50887">
    <property type="entry name" value="GGDEF"/>
    <property type="match status" value="1"/>
</dbReference>
<dbReference type="Gene3D" id="3.30.450.20">
    <property type="entry name" value="PAS domain"/>
    <property type="match status" value="2"/>
</dbReference>
<gene>
    <name evidence="6" type="ORF">QQ91_0003815</name>
</gene>
<dbReference type="SMART" id="SM00086">
    <property type="entry name" value="PAC"/>
    <property type="match status" value="2"/>
</dbReference>
<dbReference type="NCBIfam" id="TIGR00254">
    <property type="entry name" value="GGDEF"/>
    <property type="match status" value="1"/>
</dbReference>
<dbReference type="RefSeq" id="WP_166280258.1">
    <property type="nucleotide sequence ID" value="NZ_JTHE03000024.1"/>
</dbReference>
<dbReference type="CDD" id="cd01949">
    <property type="entry name" value="GGDEF"/>
    <property type="match status" value="1"/>
</dbReference>
<dbReference type="Pfam" id="PF00990">
    <property type="entry name" value="GGDEF"/>
    <property type="match status" value="1"/>
</dbReference>
<dbReference type="Proteomes" id="UP000031561">
    <property type="component" value="Unassembled WGS sequence"/>
</dbReference>
<dbReference type="Gene3D" id="3.30.70.270">
    <property type="match status" value="1"/>
</dbReference>
<dbReference type="CDD" id="cd00130">
    <property type="entry name" value="PAS"/>
    <property type="match status" value="1"/>
</dbReference>
<evidence type="ECO:0000259" key="3">
    <source>
        <dbReference type="PROSITE" id="PS50113"/>
    </source>
</evidence>
<dbReference type="Pfam" id="PF00563">
    <property type="entry name" value="EAL"/>
    <property type="match status" value="1"/>
</dbReference>
<feature type="domain" description="GGDEF" evidence="5">
    <location>
        <begin position="296"/>
        <end position="429"/>
    </location>
</feature>
<dbReference type="InterPro" id="IPR035919">
    <property type="entry name" value="EAL_sf"/>
</dbReference>
<dbReference type="SUPFAM" id="SSF55073">
    <property type="entry name" value="Nucleotide cyclase"/>
    <property type="match status" value="1"/>
</dbReference>
<evidence type="ECO:0000313" key="7">
    <source>
        <dbReference type="Proteomes" id="UP000031561"/>
    </source>
</evidence>
<evidence type="ECO:0000259" key="2">
    <source>
        <dbReference type="PROSITE" id="PS50112"/>
    </source>
</evidence>
<feature type="domain" description="PAC" evidence="3">
    <location>
        <begin position="211"/>
        <end position="263"/>
    </location>
</feature>
<dbReference type="Gene3D" id="3.20.20.450">
    <property type="entry name" value="EAL domain"/>
    <property type="match status" value="1"/>
</dbReference>
<protein>
    <submittedName>
        <fullName evidence="6">EAL domain-containing protein</fullName>
    </submittedName>
</protein>
<accession>A0ABD4T0L3</accession>
<keyword evidence="7" id="KW-1185">Reference proteome</keyword>
<dbReference type="InterPro" id="IPR035965">
    <property type="entry name" value="PAS-like_dom_sf"/>
</dbReference>
<sequence length="715" mass="81349">MIQSTPLTPQEALQLADFSFEHTVVSVLWIQQDARIFRVNQAACQLLGYTQAALEKLSVFDIDPNASPLTWGSYWQKLTASGCLSFASCHRSRSGELLPVQVTAHYLRMGQREYSVAFATDLTAQQEAETVLQKTQERYALVIKAANDGIWDWDFQTRTLYFSERWQSMLGLDPHEMGNTLEDWLERIHPEDLDKFQLTLDHYRQGRLEQLEMEHRIRHKNGQYLWVLCRGMALRDYRGELYRIAGSMTDITERRRAQAQLLFDALHDPLTGLPNRTLLLDQLTEAIAKYRRGASDAFAVLFLDLDRFKLVNDSLGHRAGDQLLRAIAHRLSQALRPEDTVARLGGDEFIVLLKKVTRREDATETAQRILQVLALPIHLDDQVFYPRASIGIALSDHCPLSAEDYLRRADIAMYQAKARSQPSYALFTAEMQARAEQRLQLEVDLQRAIAQQEFELKYQPIVCLRTQRILGFEALLRWNHPQRGLIPPHLFIPIAEETGQILTLGNWVLQQACTQMQYWNTLEGSPLPLFVTVNLSSQQVSQPNFAGHIQQILAQSGVQPNQIKLEITESTILENTQIARDQLLALKQNQMQICMDDFGTGYSSLSYLHQLPIDYLKIDQSFVQQIRHRHDNPEVIRAILAIAQSLNMGVIAEGIETHLQADILREIGCPQGQGYLFDHPLTAHRATALLQGRLQGQPAPTGPTQPNPIQARMAS</sequence>
<dbReference type="PROSITE" id="PS50883">
    <property type="entry name" value="EAL"/>
    <property type="match status" value="1"/>
</dbReference>
<dbReference type="InterPro" id="IPR001610">
    <property type="entry name" value="PAC"/>
</dbReference>
<dbReference type="AlphaFoldDB" id="A0ABD4T0L3"/>
<dbReference type="PROSITE" id="PS50113">
    <property type="entry name" value="PAC"/>
    <property type="match status" value="1"/>
</dbReference>
<dbReference type="SMART" id="SM00052">
    <property type="entry name" value="EAL"/>
    <property type="match status" value="1"/>
</dbReference>
<dbReference type="Pfam" id="PF13426">
    <property type="entry name" value="PAS_9"/>
    <property type="match status" value="1"/>
</dbReference>